<keyword evidence="6 10" id="KW-0786">Thiamine pyrophosphate</keyword>
<dbReference type="GO" id="GO:0000949">
    <property type="term" value="P:aromatic amino acid family catabolic process to alcohol via Ehrlich pathway"/>
    <property type="evidence" value="ECO:0007669"/>
    <property type="project" value="EnsemblFungi"/>
</dbReference>
<dbReference type="GO" id="GO:0006552">
    <property type="term" value="P:L-leucine catabolic process"/>
    <property type="evidence" value="ECO:0007669"/>
    <property type="project" value="EnsemblFungi"/>
</dbReference>
<dbReference type="InterPro" id="IPR047213">
    <property type="entry name" value="TPP_PYR_PDC_IPDC-like"/>
</dbReference>
<dbReference type="InterPro" id="IPR047214">
    <property type="entry name" value="TPP_PDC_IPDC"/>
</dbReference>
<evidence type="ECO:0000256" key="5">
    <source>
        <dbReference type="ARBA" id="ARBA00022842"/>
    </source>
</evidence>
<comment type="similarity">
    <text evidence="2 10">Belongs to the TPP enzyme family.</text>
</comment>
<organism evidence="14 15">
    <name type="scientific">Huiozyma naganishii (strain ATCC MYA-139 / BCRC 22969 / CBS 8797 / KCTC 17520 / NBRC 10181 / NCYC 3082 / Yp74L-3)</name>
    <name type="common">Yeast</name>
    <name type="synonym">Kazachstania naganishii</name>
    <dbReference type="NCBI Taxonomy" id="1071383"/>
    <lineage>
        <taxon>Eukaryota</taxon>
        <taxon>Fungi</taxon>
        <taxon>Dikarya</taxon>
        <taxon>Ascomycota</taxon>
        <taxon>Saccharomycotina</taxon>
        <taxon>Saccharomycetes</taxon>
        <taxon>Saccharomycetales</taxon>
        <taxon>Saccharomycetaceae</taxon>
        <taxon>Huiozyma</taxon>
    </lineage>
</organism>
<dbReference type="GO" id="GO:0050177">
    <property type="term" value="F:phenylpyruvate decarboxylase activity"/>
    <property type="evidence" value="ECO:0007669"/>
    <property type="project" value="EnsemblFungi"/>
</dbReference>
<evidence type="ECO:0000259" key="11">
    <source>
        <dbReference type="Pfam" id="PF00205"/>
    </source>
</evidence>
<dbReference type="GeneID" id="34525260"/>
<evidence type="ECO:0000256" key="1">
    <source>
        <dbReference type="ARBA" id="ARBA00001964"/>
    </source>
</evidence>
<dbReference type="OMA" id="AQEISVM"/>
<dbReference type="Proteomes" id="UP000006310">
    <property type="component" value="Chromosome 3"/>
</dbReference>
<keyword evidence="7" id="KW-0456">Lyase</keyword>
<protein>
    <recommendedName>
        <fullName evidence="16">Pyruvate decarboxylase</fullName>
    </recommendedName>
</protein>
<dbReference type="Pfam" id="PF00205">
    <property type="entry name" value="TPP_enzyme_M"/>
    <property type="match status" value="1"/>
</dbReference>
<sequence>MSPVTYKLASEKTKETQHISDISVGKKIPLGKYLFQRVLSAGTKSIFGVPGDFNLPLLEHLYERDLVEQGLRWIGTCNELNAAYAADGFSRYSNKIGCLITTYGVGELSALNGVAGAFAENVKMLHIVGVAKSSAKHENKNIHHLIPNLHDSNFKRPNHKVYYEMVKDRVCCSAEYLENIDQACDQIDKVIRDIYRYSKPGYIFIPVDFVNELVETTNLLVTPVIDLESSLARPDEVTVIEVAQMIADWIYQSGNPGLVGDVLTDRYDATKMLNDFIQLTKMWNFTTVNGKSIIDESNPWYMGLYNGDEGVSTVIDRFHKCDLVLNFGLDINEINHGHYTFKYKPNSKIVELHPTYVRFLDTEYGTERLFKGLNFVFVLKELINRINPKECMFSYDLSVRKFCSEEIKTPEDGNDDAEASTITQNKLSKMIPDYLNPGDIVVCETGSFQFAMRDIVLPPQVKYMSQGFFLSIGTALPAAVGVGIALQDYPNQHINNFGAVDHNYKPRLILLEGDGAAQMTVQELTSMIRFQIPIEIMLWNNNGYTVERAILGPTRSYNDIMPWDWTKLFAAFGDFEGKYTRSTAIETTSKLLLKLNQLKNEGNRDIIEMVEVKLGVMDYPHQLKHMVEAAKVRQVRQ</sequence>
<comment type="cofactor">
    <cofactor evidence="1">
        <name>thiamine diphosphate</name>
        <dbReference type="ChEBI" id="CHEBI:58937"/>
    </cofactor>
</comment>
<dbReference type="Pfam" id="PF02776">
    <property type="entry name" value="TPP_enzyme_N"/>
    <property type="match status" value="1"/>
</dbReference>
<dbReference type="GO" id="GO:0006569">
    <property type="term" value="P:L-tryptophan catabolic process"/>
    <property type="evidence" value="ECO:0007669"/>
    <property type="project" value="EnsemblFungi"/>
</dbReference>
<dbReference type="GO" id="GO:0006559">
    <property type="term" value="P:L-phenylalanine catabolic process"/>
    <property type="evidence" value="ECO:0007669"/>
    <property type="project" value="EnsemblFungi"/>
</dbReference>
<dbReference type="InterPro" id="IPR012000">
    <property type="entry name" value="Thiamin_PyroP_enz_cen_dom"/>
</dbReference>
<dbReference type="InterPro" id="IPR012001">
    <property type="entry name" value="Thiamin_PyroP_enz_TPP-bd_dom"/>
</dbReference>
<feature type="binding site" evidence="8">
    <location>
        <position position="195"/>
    </location>
    <ligand>
        <name>pyruvate</name>
        <dbReference type="ChEBI" id="CHEBI:15361"/>
        <label>2</label>
        <note>allosteric activator</note>
    </ligand>
</feature>
<dbReference type="FunFam" id="3.40.50.970:FF:000019">
    <property type="entry name" value="Pyruvate decarboxylase isozyme"/>
    <property type="match status" value="1"/>
</dbReference>
<evidence type="ECO:0000256" key="6">
    <source>
        <dbReference type="ARBA" id="ARBA00023052"/>
    </source>
</evidence>
<keyword evidence="5 9" id="KW-0460">Magnesium</keyword>
<dbReference type="SUPFAM" id="SSF52518">
    <property type="entry name" value="Thiamin diphosphate-binding fold (THDP-binding)"/>
    <property type="match status" value="2"/>
</dbReference>
<dbReference type="GO" id="GO:0000950">
    <property type="term" value="P:branched-chain amino acid catabolic process to alcohol via Ehrlich pathway"/>
    <property type="evidence" value="ECO:0007669"/>
    <property type="project" value="EnsemblFungi"/>
</dbReference>
<dbReference type="InterPro" id="IPR012110">
    <property type="entry name" value="PDC/IPDC-like"/>
</dbReference>
<feature type="binding site" evidence="9">
    <location>
        <position position="543"/>
    </location>
    <ligand>
        <name>Mg(2+)</name>
        <dbReference type="ChEBI" id="CHEBI:18420"/>
    </ligand>
</feature>
<reference evidence="14 15" key="1">
    <citation type="journal article" date="2011" name="Proc. Natl. Acad. Sci. U.S.A.">
        <title>Evolutionary erosion of yeast sex chromosomes by mating-type switching accidents.</title>
        <authorList>
            <person name="Gordon J.L."/>
            <person name="Armisen D."/>
            <person name="Proux-Wera E."/>
            <person name="Oheigeartaigh S.S."/>
            <person name="Byrne K.P."/>
            <person name="Wolfe K.H."/>
        </authorList>
    </citation>
    <scope>NUCLEOTIDE SEQUENCE [LARGE SCALE GENOMIC DNA]</scope>
    <source>
        <strain evidence="15">ATCC MYA-139 / BCRC 22969 / CBS 8797 / CCRC 22969 / KCTC 17520 / NBRC 10181 / NCYC 3082</strain>
    </source>
</reference>
<dbReference type="Pfam" id="PF02775">
    <property type="entry name" value="TPP_enzyme_C"/>
    <property type="match status" value="1"/>
</dbReference>
<evidence type="ECO:0000313" key="15">
    <source>
        <dbReference type="Proteomes" id="UP000006310"/>
    </source>
</evidence>
<dbReference type="CDD" id="cd07038">
    <property type="entry name" value="TPP_PYR_PDC_IPDC_like"/>
    <property type="match status" value="1"/>
</dbReference>
<feature type="binding site" evidence="9">
    <location>
        <position position="514"/>
    </location>
    <ligand>
        <name>Mg(2+)</name>
        <dbReference type="ChEBI" id="CHEBI:18420"/>
    </ligand>
</feature>
<evidence type="ECO:0000259" key="13">
    <source>
        <dbReference type="Pfam" id="PF02776"/>
    </source>
</evidence>
<accession>J7R418</accession>
<dbReference type="Gene3D" id="3.40.50.1220">
    <property type="entry name" value="TPP-binding domain"/>
    <property type="match status" value="1"/>
</dbReference>
<reference evidence="15" key="2">
    <citation type="submission" date="2012-08" db="EMBL/GenBank/DDBJ databases">
        <title>Genome sequence of Kazachstania naganishii.</title>
        <authorList>
            <person name="Gordon J.L."/>
            <person name="Armisen D."/>
            <person name="Proux-Wera E."/>
            <person name="OhEigeartaigh S.S."/>
            <person name="Byrne K.P."/>
            <person name="Wolfe K.H."/>
        </authorList>
    </citation>
    <scope>NUCLEOTIDE SEQUENCE [LARGE SCALE GENOMIC DNA]</scope>
    <source>
        <strain evidence="15">ATCC MYA-139 / BCRC 22969 / CBS 8797 / CCRC 22969 / KCTC 17520 / NBRC 10181 / NCYC 3082</strain>
    </source>
</reference>
<dbReference type="OrthoDB" id="308383at2759"/>
<evidence type="ECO:0000256" key="4">
    <source>
        <dbReference type="ARBA" id="ARBA00022793"/>
    </source>
</evidence>
<evidence type="ECO:0000256" key="9">
    <source>
        <dbReference type="PIRSR" id="PIRSR036565-2"/>
    </source>
</evidence>
<dbReference type="GO" id="GO:0000287">
    <property type="term" value="F:magnesium ion binding"/>
    <property type="evidence" value="ECO:0007669"/>
    <property type="project" value="InterPro"/>
</dbReference>
<feature type="binding site" evidence="8">
    <location>
        <position position="144"/>
    </location>
    <ligand>
        <name>pyruvate</name>
        <dbReference type="ChEBI" id="CHEBI:15361"/>
        <label>1</label>
        <note>substrate; ligand shared between two neighboring subunits</note>
    </ligand>
</feature>
<dbReference type="eggNOG" id="KOG1184">
    <property type="taxonomic scope" value="Eukaryota"/>
</dbReference>
<keyword evidence="4" id="KW-0210">Decarboxylase</keyword>
<feature type="domain" description="Thiamine pyrophosphate enzyme TPP-binding" evidence="12">
    <location>
        <begin position="445"/>
        <end position="573"/>
    </location>
</feature>
<dbReference type="EMBL" id="HE978316">
    <property type="protein sequence ID" value="CCK69580.1"/>
    <property type="molecule type" value="Genomic_DNA"/>
</dbReference>
<dbReference type="GO" id="GO:0004737">
    <property type="term" value="F:pyruvate decarboxylase activity"/>
    <property type="evidence" value="ECO:0007669"/>
    <property type="project" value="TreeGrafter"/>
</dbReference>
<dbReference type="Gene3D" id="3.40.50.970">
    <property type="match status" value="2"/>
</dbReference>
<dbReference type="HOGENOM" id="CLU_013748_0_2_1"/>
<dbReference type="FunFam" id="3.40.50.970:FF:000024">
    <property type="entry name" value="Pyruvate decarboxylase isozyme"/>
    <property type="match status" value="1"/>
</dbReference>
<dbReference type="SUPFAM" id="SSF52467">
    <property type="entry name" value="DHS-like NAD/FAD-binding domain"/>
    <property type="match status" value="1"/>
</dbReference>
<dbReference type="InterPro" id="IPR029035">
    <property type="entry name" value="DHS-like_NAD/FAD-binding_dom"/>
</dbReference>
<evidence type="ECO:0008006" key="16">
    <source>
        <dbReference type="Google" id="ProtNLM"/>
    </source>
</evidence>
<evidence type="ECO:0000256" key="2">
    <source>
        <dbReference type="ARBA" id="ARBA00007812"/>
    </source>
</evidence>
<keyword evidence="3 9" id="KW-0479">Metal-binding</keyword>
<dbReference type="PIRSF" id="PIRSF036565">
    <property type="entry name" value="Pyruvt_ip_decrb"/>
    <property type="match status" value="1"/>
</dbReference>
<feature type="domain" description="Thiamine pyrophosphate enzyme central" evidence="11">
    <location>
        <begin position="245"/>
        <end position="357"/>
    </location>
</feature>
<dbReference type="RefSeq" id="XP_022463826.1">
    <property type="nucleotide sequence ID" value="XM_022607206.1"/>
</dbReference>
<dbReference type="CDD" id="cd02005">
    <property type="entry name" value="TPP_PDC_IPDC"/>
    <property type="match status" value="1"/>
</dbReference>
<dbReference type="GO" id="GO:0000951">
    <property type="term" value="P:L-methionine catabolic process to 3-methylthiopropanol"/>
    <property type="evidence" value="ECO:0007669"/>
    <property type="project" value="EnsemblFungi"/>
</dbReference>
<proteinExistence type="inferred from homology"/>
<feature type="binding site" evidence="8">
    <location>
        <position position="52"/>
    </location>
    <ligand>
        <name>pyruvate</name>
        <dbReference type="ChEBI" id="CHEBI:15361"/>
        <label>1</label>
        <note>substrate; ligand shared between two neighboring subunits</note>
    </ligand>
</feature>
<keyword evidence="15" id="KW-1185">Reference proteome</keyword>
<evidence type="ECO:0000256" key="10">
    <source>
        <dbReference type="RuleBase" id="RU362132"/>
    </source>
</evidence>
<dbReference type="PANTHER" id="PTHR43452">
    <property type="entry name" value="PYRUVATE DECARBOXYLASE"/>
    <property type="match status" value="1"/>
</dbReference>
<dbReference type="InterPro" id="IPR029061">
    <property type="entry name" value="THDP-binding"/>
</dbReference>
<evidence type="ECO:0000259" key="12">
    <source>
        <dbReference type="Pfam" id="PF02775"/>
    </source>
</evidence>
<feature type="binding site" evidence="9">
    <location>
        <position position="541"/>
    </location>
    <ligand>
        <name>Mg(2+)</name>
        <dbReference type="ChEBI" id="CHEBI:18420"/>
    </ligand>
</feature>
<evidence type="ECO:0000256" key="8">
    <source>
        <dbReference type="PIRSR" id="PIRSR036565-1"/>
    </source>
</evidence>
<feature type="domain" description="Thiamine pyrophosphate enzyme N-terminal TPP-binding" evidence="13">
    <location>
        <begin position="31"/>
        <end position="140"/>
    </location>
</feature>
<evidence type="ECO:0000256" key="3">
    <source>
        <dbReference type="ARBA" id="ARBA00022723"/>
    </source>
</evidence>
<dbReference type="STRING" id="1071383.J7R418"/>
<gene>
    <name evidence="14" type="primary">KNAG0C04790</name>
    <name evidence="14" type="ordered locus">KNAG_0C04790</name>
</gene>
<dbReference type="PANTHER" id="PTHR43452:SF3">
    <property type="entry name" value="TRANSAMINATED AMINO ACID DECARBOXYLASE"/>
    <property type="match status" value="1"/>
</dbReference>
<dbReference type="AlphaFoldDB" id="J7R418"/>
<comment type="cofactor">
    <cofactor evidence="9">
        <name>Mg(2+)</name>
        <dbReference type="ChEBI" id="CHEBI:18420"/>
    </cofactor>
    <text evidence="9">Binds 1 Mg(2+) per subunit.</text>
</comment>
<dbReference type="GO" id="GO:0030976">
    <property type="term" value="F:thiamine pyrophosphate binding"/>
    <property type="evidence" value="ECO:0007669"/>
    <property type="project" value="InterPro"/>
</dbReference>
<feature type="binding site" evidence="8">
    <location>
        <position position="547"/>
    </location>
    <ligand>
        <name>pyruvate</name>
        <dbReference type="ChEBI" id="CHEBI:15361"/>
        <label>1</label>
        <note>substrate; ligand shared between two neighboring subunits</note>
    </ligand>
</feature>
<evidence type="ECO:0000256" key="7">
    <source>
        <dbReference type="ARBA" id="ARBA00023239"/>
    </source>
</evidence>
<name>J7R418_HUIN7</name>
<dbReference type="KEGG" id="kng:KNAG_0C04790"/>
<dbReference type="GO" id="GO:0005829">
    <property type="term" value="C:cytosol"/>
    <property type="evidence" value="ECO:0007669"/>
    <property type="project" value="TreeGrafter"/>
</dbReference>
<dbReference type="GO" id="GO:0005634">
    <property type="term" value="C:nucleus"/>
    <property type="evidence" value="ECO:0007669"/>
    <property type="project" value="TreeGrafter"/>
</dbReference>
<evidence type="ECO:0000313" key="14">
    <source>
        <dbReference type="EMBL" id="CCK69580.1"/>
    </source>
</evidence>
<dbReference type="InterPro" id="IPR011766">
    <property type="entry name" value="TPP_enzyme_TPP-bd"/>
</dbReference>